<accession>A0A6L2KQ95</accession>
<evidence type="ECO:0000256" key="1">
    <source>
        <dbReference type="SAM" id="Coils"/>
    </source>
</evidence>
<gene>
    <name evidence="4" type="ORF">Tci_023576</name>
</gene>
<name>A0A6L2KQ95_TANCI</name>
<keyword evidence="1" id="KW-0175">Coiled coil</keyword>
<dbReference type="AlphaFoldDB" id="A0A6L2KQ95"/>
<evidence type="ECO:0000313" key="4">
    <source>
        <dbReference type="EMBL" id="GEU51598.1"/>
    </source>
</evidence>
<feature type="compositionally biased region" description="Low complexity" evidence="2">
    <location>
        <begin position="538"/>
        <end position="561"/>
    </location>
</feature>
<protein>
    <submittedName>
        <fullName evidence="4">Retrovirus-related Pol polyprotein from transposon TNT 1-94</fullName>
    </submittedName>
</protein>
<proteinExistence type="predicted"/>
<feature type="compositionally biased region" description="Basic and acidic residues" evidence="2">
    <location>
        <begin position="707"/>
        <end position="741"/>
    </location>
</feature>
<evidence type="ECO:0000259" key="3">
    <source>
        <dbReference type="Pfam" id="PF07727"/>
    </source>
</evidence>
<feature type="region of interest" description="Disordered" evidence="2">
    <location>
        <begin position="536"/>
        <end position="565"/>
    </location>
</feature>
<dbReference type="Pfam" id="PF07727">
    <property type="entry name" value="RVT_2"/>
    <property type="match status" value="1"/>
</dbReference>
<feature type="compositionally biased region" description="Polar residues" evidence="2">
    <location>
        <begin position="228"/>
        <end position="251"/>
    </location>
</feature>
<organism evidence="4">
    <name type="scientific">Tanacetum cinerariifolium</name>
    <name type="common">Dalmatian daisy</name>
    <name type="synonym">Chrysanthemum cinerariifolium</name>
    <dbReference type="NCBI Taxonomy" id="118510"/>
    <lineage>
        <taxon>Eukaryota</taxon>
        <taxon>Viridiplantae</taxon>
        <taxon>Streptophyta</taxon>
        <taxon>Embryophyta</taxon>
        <taxon>Tracheophyta</taxon>
        <taxon>Spermatophyta</taxon>
        <taxon>Magnoliopsida</taxon>
        <taxon>eudicotyledons</taxon>
        <taxon>Gunneridae</taxon>
        <taxon>Pentapetalae</taxon>
        <taxon>asterids</taxon>
        <taxon>campanulids</taxon>
        <taxon>Asterales</taxon>
        <taxon>Asteraceae</taxon>
        <taxon>Asteroideae</taxon>
        <taxon>Anthemideae</taxon>
        <taxon>Anthemidinae</taxon>
        <taxon>Tanacetum</taxon>
    </lineage>
</organism>
<feature type="compositionally biased region" description="Basic and acidic residues" evidence="2">
    <location>
        <begin position="683"/>
        <end position="692"/>
    </location>
</feature>
<feature type="domain" description="Reverse transcriptase Ty1/copia-type" evidence="3">
    <location>
        <begin position="267"/>
        <end position="386"/>
    </location>
</feature>
<dbReference type="InterPro" id="IPR013103">
    <property type="entry name" value="RVT_2"/>
</dbReference>
<feature type="region of interest" description="Disordered" evidence="2">
    <location>
        <begin position="225"/>
        <end position="251"/>
    </location>
</feature>
<sequence length="741" mass="84890">MQDKAKESCMASFRILHSLLKYIESLQESIQKSEKHKREYDRRMNERMMQSKEGNVDSSNALDVVLVVTENNDTETERHVSSNKSGKDEDAYINSLNDKQPMAKVVRNTTLDLIDMSHSEGEIDQNVEKCQFSCPLPDPSFENMKTEFPNQSLEKHGQILNETSNKAKIKKEIEVLETINIELEHSLAKLLVEKEKLHKENENLKQTYKDPYDSIKRTRVVALEPAESSISPSSKTVNPDAPSDNNLQTSPETQSLIISNDVEKENHDLDARLVARGYRQEEGIDFQESFAPVARLDAIRIFLAFTAHMNIMVYQMDVKAAFLNGILREEVYVSQPGEFVDKDNLNHVYKLKKDLYRLKQAPRAWKLIIKKKTKTKAKNDKTKHGMEKIEKYKVIRSQKSKVKARAKMEILLEPTSNKLLVAKEFQERCLSQAFKTKKQQRYEHVGPKVTSSQDGEVYKMAKKDYALLMISREESEEIIDMNGFELINDVISKGEGGFNVSTFMNGALSKRNKDDLDTMSMDDIYNNLKVYEPKVKRMSSSSSSTQTMTFMSSSNNNTSSTKGAVNTAHGVSTGSTQAYFKNIDNLSDAVICSFFASQPNSPQLVHEYFKQIHPDDMENIDLRWQISMLTVRARRECRALKNKTINEFVNKPVVENCKAKSSEEEPKVVRKNDDAPIIEESVSDNKKEDASHPKLKKTVRPNIAKIEFVKSKQQEKTSRKTVKQVEQHRQNTRSPRDNQRN</sequence>
<feature type="coiled-coil region" evidence="1">
    <location>
        <begin position="180"/>
        <end position="207"/>
    </location>
</feature>
<evidence type="ECO:0000256" key="2">
    <source>
        <dbReference type="SAM" id="MobiDB-lite"/>
    </source>
</evidence>
<comment type="caution">
    <text evidence="4">The sequence shown here is derived from an EMBL/GenBank/DDBJ whole genome shotgun (WGS) entry which is preliminary data.</text>
</comment>
<feature type="region of interest" description="Disordered" evidence="2">
    <location>
        <begin position="660"/>
        <end position="741"/>
    </location>
</feature>
<dbReference type="EMBL" id="BKCJ010002890">
    <property type="protein sequence ID" value="GEU51598.1"/>
    <property type="molecule type" value="Genomic_DNA"/>
</dbReference>
<reference evidence="4" key="1">
    <citation type="journal article" date="2019" name="Sci. Rep.">
        <title>Draft genome of Tanacetum cinerariifolium, the natural source of mosquito coil.</title>
        <authorList>
            <person name="Yamashiro T."/>
            <person name="Shiraishi A."/>
            <person name="Satake H."/>
            <person name="Nakayama K."/>
        </authorList>
    </citation>
    <scope>NUCLEOTIDE SEQUENCE</scope>
</reference>
<feature type="compositionally biased region" description="Basic and acidic residues" evidence="2">
    <location>
        <begin position="660"/>
        <end position="674"/>
    </location>
</feature>